<gene>
    <name evidence="3" type="ORF">A9B99_02855</name>
</gene>
<keyword evidence="1" id="KW-0812">Transmembrane</keyword>
<dbReference type="EMBL" id="LYRP01000001">
    <property type="protein sequence ID" value="OAT78674.1"/>
    <property type="molecule type" value="Genomic_DNA"/>
</dbReference>
<name>A0A1B7L8J8_9ENTR</name>
<dbReference type="Pfam" id="PF07670">
    <property type="entry name" value="Gate"/>
    <property type="match status" value="1"/>
</dbReference>
<organism evidence="3 4">
    <name type="scientific">Mangrovibacter phragmitis</name>
    <dbReference type="NCBI Taxonomy" id="1691903"/>
    <lineage>
        <taxon>Bacteria</taxon>
        <taxon>Pseudomonadati</taxon>
        <taxon>Pseudomonadota</taxon>
        <taxon>Gammaproteobacteria</taxon>
        <taxon>Enterobacterales</taxon>
        <taxon>Enterobacteriaceae</taxon>
        <taxon>Mangrovibacter</taxon>
    </lineage>
</organism>
<feature type="transmembrane region" description="Helical" evidence="1">
    <location>
        <begin position="17"/>
        <end position="36"/>
    </location>
</feature>
<accession>A0A1B7L8J8</accession>
<feature type="transmembrane region" description="Helical" evidence="1">
    <location>
        <begin position="215"/>
        <end position="241"/>
    </location>
</feature>
<dbReference type="AlphaFoldDB" id="A0A1B7L8J8"/>
<dbReference type="InterPro" id="IPR011642">
    <property type="entry name" value="Gate_dom"/>
</dbReference>
<reference evidence="4" key="1">
    <citation type="submission" date="2016-05" db="EMBL/GenBank/DDBJ databases">
        <authorList>
            <person name="Behera P."/>
            <person name="Vaishampayan P."/>
            <person name="Singh N."/>
            <person name="Raina V."/>
            <person name="Suar M."/>
            <person name="Pattnaik A."/>
            <person name="Rastogi G."/>
        </authorList>
    </citation>
    <scope>NUCLEOTIDE SEQUENCE [LARGE SCALE GENOMIC DNA]</scope>
    <source>
        <strain evidence="4">MP23</strain>
    </source>
</reference>
<keyword evidence="1" id="KW-0472">Membrane</keyword>
<feature type="transmembrane region" description="Helical" evidence="1">
    <location>
        <begin position="189"/>
        <end position="208"/>
    </location>
</feature>
<evidence type="ECO:0000313" key="4">
    <source>
        <dbReference type="Proteomes" id="UP000078225"/>
    </source>
</evidence>
<feature type="transmembrane region" description="Helical" evidence="1">
    <location>
        <begin position="287"/>
        <end position="309"/>
    </location>
</feature>
<keyword evidence="1" id="KW-1133">Transmembrane helix</keyword>
<protein>
    <submittedName>
        <fullName evidence="3">Nucleoside recognition family protein</fullName>
    </submittedName>
</protein>
<feature type="transmembrane region" description="Helical" evidence="1">
    <location>
        <begin position="261"/>
        <end position="280"/>
    </location>
</feature>
<evidence type="ECO:0000256" key="1">
    <source>
        <dbReference type="SAM" id="Phobius"/>
    </source>
</evidence>
<feature type="transmembrane region" description="Helical" evidence="1">
    <location>
        <begin position="120"/>
        <end position="142"/>
    </location>
</feature>
<feature type="transmembrane region" description="Helical" evidence="1">
    <location>
        <begin position="166"/>
        <end position="183"/>
    </location>
</feature>
<evidence type="ECO:0000259" key="2">
    <source>
        <dbReference type="Pfam" id="PF07670"/>
    </source>
</evidence>
<dbReference type="RefSeq" id="WP_064594440.1">
    <property type="nucleotide sequence ID" value="NZ_CP134782.1"/>
</dbReference>
<feature type="domain" description="Nucleoside transporter/FeoB GTPase Gate" evidence="2">
    <location>
        <begin position="20"/>
        <end position="104"/>
    </location>
</feature>
<sequence>MNIIEIIMSAGKSAVNVSLYTLLPIMVVMLAIMRFLEAKGVLEKIVKVFGPLLKPFGLGGMSLFAIIQMNFVSFAAPIATLTMMDRQGESDRRMAATLAMSFAMGQANVFYPFIPQGLHWLPAIGISILGGLVAGAATWHIFGRRLSSENFRTASTKNRVTHKKQGLLAIINLAGADAIRLSAGAIPMLIISLAAVNMLEAVGFVHLLEHLLSPLLALAGISPVFILATLVKTMAGGTAYFGVASDLIAQGKFTVNELNASAGLLVQTLDLPGIGIFLAVSSRFVRLFRYVLPGALVGIAVRTCLHILIYS</sequence>
<evidence type="ECO:0000313" key="3">
    <source>
        <dbReference type="EMBL" id="OAT78674.1"/>
    </source>
</evidence>
<proteinExistence type="predicted"/>
<dbReference type="Proteomes" id="UP000078225">
    <property type="component" value="Unassembled WGS sequence"/>
</dbReference>
<dbReference type="OrthoDB" id="1949361at2"/>
<feature type="transmembrane region" description="Helical" evidence="1">
    <location>
        <begin position="56"/>
        <end position="82"/>
    </location>
</feature>
<feature type="transmembrane region" description="Helical" evidence="1">
    <location>
        <begin position="94"/>
        <end position="114"/>
    </location>
</feature>
<dbReference type="STRING" id="1691903.A9B99_02855"/>
<comment type="caution">
    <text evidence="3">The sequence shown here is derived from an EMBL/GenBank/DDBJ whole genome shotgun (WGS) entry which is preliminary data.</text>
</comment>
<keyword evidence="4" id="KW-1185">Reference proteome</keyword>